<reference evidence="4" key="3">
    <citation type="submission" date="2025-09" db="UniProtKB">
        <authorList>
            <consortium name="Ensembl"/>
        </authorList>
    </citation>
    <scope>IDENTIFICATION</scope>
    <source>
        <strain evidence="4">Guanapo</strain>
    </source>
</reference>
<proteinExistence type="predicted"/>
<feature type="signal peptide" evidence="2">
    <location>
        <begin position="1"/>
        <end position="23"/>
    </location>
</feature>
<dbReference type="Gene3D" id="3.80.10.10">
    <property type="entry name" value="Ribonuclease Inhibitor"/>
    <property type="match status" value="2"/>
</dbReference>
<dbReference type="GO" id="GO:0019005">
    <property type="term" value="C:SCF ubiquitin ligase complex"/>
    <property type="evidence" value="ECO:0007669"/>
    <property type="project" value="InterPro"/>
</dbReference>
<evidence type="ECO:0000313" key="5">
    <source>
        <dbReference type="Proteomes" id="UP000242638"/>
    </source>
</evidence>
<dbReference type="InterPro" id="IPR032675">
    <property type="entry name" value="LRR_dom_sf"/>
</dbReference>
<dbReference type="Pfam" id="PF13516">
    <property type="entry name" value="LRR_6"/>
    <property type="match status" value="1"/>
</dbReference>
<dbReference type="Proteomes" id="UP000242638">
    <property type="component" value="Unassembled WGS sequence"/>
</dbReference>
<dbReference type="InterPro" id="IPR036047">
    <property type="entry name" value="F-box-like_dom_sf"/>
</dbReference>
<dbReference type="PANTHER" id="PTHR38926:SF5">
    <property type="entry name" value="F-BOX AND LEUCINE-RICH REPEAT PROTEIN 6"/>
    <property type="match status" value="1"/>
</dbReference>
<keyword evidence="2" id="KW-0732">Signal</keyword>
<dbReference type="SUPFAM" id="SSF81383">
    <property type="entry name" value="F-box domain"/>
    <property type="match status" value="1"/>
</dbReference>
<evidence type="ECO:0000313" key="4">
    <source>
        <dbReference type="Ensembl" id="ENSPREP00000021978.1"/>
    </source>
</evidence>
<dbReference type="GeneTree" id="ENSGT00390000009358"/>
<evidence type="ECO:0000256" key="1">
    <source>
        <dbReference type="ARBA" id="ARBA00022786"/>
    </source>
</evidence>
<dbReference type="Gene3D" id="1.20.1280.50">
    <property type="match status" value="1"/>
</dbReference>
<feature type="chain" id="PRO_5017940079" evidence="2">
    <location>
        <begin position="24"/>
        <end position="435"/>
    </location>
</feature>
<dbReference type="InterPro" id="IPR001611">
    <property type="entry name" value="Leu-rich_rpt"/>
</dbReference>
<evidence type="ECO:0000259" key="3">
    <source>
        <dbReference type="Pfam" id="PF12937"/>
    </source>
</evidence>
<dbReference type="PANTHER" id="PTHR38926">
    <property type="entry name" value="F-BOX DOMAIN CONTAINING PROTEIN, EXPRESSED"/>
    <property type="match status" value="1"/>
</dbReference>
<protein>
    <submittedName>
        <fullName evidence="4">F-box and leucine rich repeat protein 6</fullName>
    </submittedName>
</protein>
<accession>A0A3P9PJS7</accession>
<dbReference type="SMART" id="SM00367">
    <property type="entry name" value="LRR_CC"/>
    <property type="match status" value="2"/>
</dbReference>
<reference evidence="5" key="1">
    <citation type="submission" date="2013-11" db="EMBL/GenBank/DDBJ databases">
        <title>The genomic landscape of the Guanapo guppy.</title>
        <authorList>
            <person name="Kuenstner A."/>
            <person name="Dreyer C."/>
        </authorList>
    </citation>
    <scope>NUCLEOTIDE SEQUENCE</scope>
    <source>
        <strain evidence="5">Guanapo</strain>
    </source>
</reference>
<feature type="domain" description="F-box" evidence="3">
    <location>
        <begin position="58"/>
        <end position="104"/>
    </location>
</feature>
<dbReference type="InterPro" id="IPR047922">
    <property type="entry name" value="FBXL6_F-box"/>
</dbReference>
<dbReference type="Pfam" id="PF12937">
    <property type="entry name" value="F-box-like"/>
    <property type="match status" value="1"/>
</dbReference>
<name>A0A3P9PJS7_POERE</name>
<evidence type="ECO:0000256" key="2">
    <source>
        <dbReference type="SAM" id="SignalP"/>
    </source>
</evidence>
<dbReference type="InterPro" id="IPR006553">
    <property type="entry name" value="Leu-rich_rpt_Cys-con_subtyp"/>
</dbReference>
<dbReference type="Ensembl" id="ENSPRET00000022209.1">
    <property type="protein sequence ID" value="ENSPREP00000021978.1"/>
    <property type="gene ID" value="ENSPREG00000014763.1"/>
</dbReference>
<reference evidence="4" key="2">
    <citation type="submission" date="2025-08" db="UniProtKB">
        <authorList>
            <consortium name="Ensembl"/>
        </authorList>
    </citation>
    <scope>IDENTIFICATION</scope>
    <source>
        <strain evidence="4">Guanapo</strain>
    </source>
</reference>
<organism evidence="4 5">
    <name type="scientific">Poecilia reticulata</name>
    <name type="common">Guppy</name>
    <name type="synonym">Acanthophacelus reticulatus</name>
    <dbReference type="NCBI Taxonomy" id="8081"/>
    <lineage>
        <taxon>Eukaryota</taxon>
        <taxon>Metazoa</taxon>
        <taxon>Chordata</taxon>
        <taxon>Craniata</taxon>
        <taxon>Vertebrata</taxon>
        <taxon>Euteleostomi</taxon>
        <taxon>Actinopterygii</taxon>
        <taxon>Neopterygii</taxon>
        <taxon>Teleostei</taxon>
        <taxon>Neoteleostei</taxon>
        <taxon>Acanthomorphata</taxon>
        <taxon>Ovalentaria</taxon>
        <taxon>Atherinomorphae</taxon>
        <taxon>Cyprinodontiformes</taxon>
        <taxon>Poeciliidae</taxon>
        <taxon>Poeciliinae</taxon>
        <taxon>Poecilia</taxon>
    </lineage>
</organism>
<sequence length="435" mass="49637">TQFPSYFLLLPLLLIVILPCVERHVPKKTVCPKSRLERKTVKEEEEDRLPEEDRWGQLLPEEVLVSIFQMLVVQDGAVPFLCRVSRVCRLWNAAAATLTLWRKVAVNHCWIQPARGQTEKTSNRIKETFTWLAENRFSQLRDFTLCHWATSVDFALQTVSEFCPQLRSVHLSYCRGVTGSGLRSLGLRSRSLQRLNLQHSEVAIAVRLMRLSFQKGFCPDLELLEVNKKLDSKDTELSVCFQSLQKACPKLKAMRKRGESEAGFPLLDEFCIANTEYSYMTDQVLLDVLFGSTRLRVLDLRGSTRITTFVSLCLPELECLFWGQYFTKNIGFTSVKKNLQLLMEKWGPTLQQLDITNQPFTEADLQVALAFLAQVAEADTLLSLNLSGTKITAPVVERMTALGYLNLSSCRNLPRGVKKIYRSQEEIQELLANLH</sequence>
<dbReference type="InterPro" id="IPR001810">
    <property type="entry name" value="F-box_dom"/>
</dbReference>
<keyword evidence="1" id="KW-0833">Ubl conjugation pathway</keyword>
<dbReference type="SUPFAM" id="SSF52047">
    <property type="entry name" value="RNI-like"/>
    <property type="match status" value="1"/>
</dbReference>
<dbReference type="AlphaFoldDB" id="A0A3P9PJS7"/>
<dbReference type="CDD" id="cd22119">
    <property type="entry name" value="F-box_FBXL6"/>
    <property type="match status" value="1"/>
</dbReference>
<dbReference type="Bgee" id="ENSPREG00000014763">
    <property type="expression patterns" value="Expressed in caudal fin and 1 other cell type or tissue"/>
</dbReference>
<keyword evidence="5" id="KW-1185">Reference proteome</keyword>